<name>A0A6V7WM21_MELEN</name>
<dbReference type="EMBL" id="CAJEWN010000669">
    <property type="protein sequence ID" value="CAD2188041.1"/>
    <property type="molecule type" value="Genomic_DNA"/>
</dbReference>
<evidence type="ECO:0000313" key="3">
    <source>
        <dbReference type="Proteomes" id="UP000580250"/>
    </source>
</evidence>
<organism evidence="2 3">
    <name type="scientific">Meloidogyne enterolobii</name>
    <name type="common">Root-knot nematode worm</name>
    <name type="synonym">Meloidogyne mayaguensis</name>
    <dbReference type="NCBI Taxonomy" id="390850"/>
    <lineage>
        <taxon>Eukaryota</taxon>
        <taxon>Metazoa</taxon>
        <taxon>Ecdysozoa</taxon>
        <taxon>Nematoda</taxon>
        <taxon>Chromadorea</taxon>
        <taxon>Rhabditida</taxon>
        <taxon>Tylenchina</taxon>
        <taxon>Tylenchomorpha</taxon>
        <taxon>Tylenchoidea</taxon>
        <taxon>Meloidogynidae</taxon>
        <taxon>Meloidogyninae</taxon>
        <taxon>Meloidogyne</taxon>
    </lineage>
</organism>
<proteinExistence type="predicted"/>
<gene>
    <name evidence="2" type="ORF">MENT_LOCUS40662</name>
</gene>
<evidence type="ECO:0000313" key="2">
    <source>
        <dbReference type="EMBL" id="CAD2188041.1"/>
    </source>
</evidence>
<sequence>MRGNIRIVLDDIDDIPSTSRNTAQNNSDDVQRENLEKRNQRLEKDRERKRKYRENESQKGRMERLEQDRIRHSIRRENEDEEETEQRLEQDRNRYRNRLRDEIRLFAAGDHRNVIVNRLGRMNVECTHCGALHFPEEKIGNKGNSFNNCCHHGKVNLNLIPENNFPVLLKNLFLRIDTRYKNFFDCIRNLNSSVSMASMNPLRYRYPSNRGPYCFRICGQIYHKLNLALNPDDGDEPAYGQVFIVDTEEALSAMNRANPVINQSLLKNVYELIKDINPFAQAYE</sequence>
<comment type="caution">
    <text evidence="2">The sequence shown here is derived from an EMBL/GenBank/DDBJ whole genome shotgun (WGS) entry which is preliminary data.</text>
</comment>
<dbReference type="Proteomes" id="UP000580250">
    <property type="component" value="Unassembled WGS sequence"/>
</dbReference>
<reference evidence="2 3" key="1">
    <citation type="submission" date="2020-08" db="EMBL/GenBank/DDBJ databases">
        <authorList>
            <person name="Koutsovoulos G."/>
            <person name="Danchin GJ E."/>
        </authorList>
    </citation>
    <scope>NUCLEOTIDE SEQUENCE [LARGE SCALE GENOMIC DNA]</scope>
</reference>
<feature type="region of interest" description="Disordered" evidence="1">
    <location>
        <begin position="15"/>
        <end position="89"/>
    </location>
</feature>
<protein>
    <submittedName>
        <fullName evidence="2">Uncharacterized protein</fullName>
    </submittedName>
</protein>
<dbReference type="PANTHER" id="PTHR45786:SF74">
    <property type="entry name" value="ATP-DEPENDENT DNA HELICASE"/>
    <property type="match status" value="1"/>
</dbReference>
<feature type="compositionally biased region" description="Basic and acidic residues" evidence="1">
    <location>
        <begin position="53"/>
        <end position="78"/>
    </location>
</feature>
<dbReference type="PANTHER" id="PTHR45786">
    <property type="entry name" value="DNA BINDING PROTEIN-LIKE"/>
    <property type="match status" value="1"/>
</dbReference>
<evidence type="ECO:0000256" key="1">
    <source>
        <dbReference type="SAM" id="MobiDB-lite"/>
    </source>
</evidence>
<accession>A0A6V7WM21</accession>
<feature type="compositionally biased region" description="Basic and acidic residues" evidence="1">
    <location>
        <begin position="29"/>
        <end position="46"/>
    </location>
</feature>
<dbReference type="OrthoDB" id="6777647at2759"/>
<dbReference type="AlphaFoldDB" id="A0A6V7WM21"/>
<feature type="compositionally biased region" description="Polar residues" evidence="1">
    <location>
        <begin position="16"/>
        <end position="28"/>
    </location>
</feature>